<dbReference type="AlphaFoldDB" id="A0A239DBN0"/>
<keyword evidence="1" id="KW-1133">Transmembrane helix</keyword>
<accession>A0A239DBN0</accession>
<dbReference type="InterPro" id="IPR028087">
    <property type="entry name" value="Tad_N"/>
</dbReference>
<dbReference type="RefSeq" id="WP_089359728.1">
    <property type="nucleotide sequence ID" value="NZ_FZOG01000002.1"/>
</dbReference>
<dbReference type="EMBL" id="FZOG01000002">
    <property type="protein sequence ID" value="SNS29468.1"/>
    <property type="molecule type" value="Genomic_DNA"/>
</dbReference>
<proteinExistence type="predicted"/>
<feature type="transmembrane region" description="Helical" evidence="1">
    <location>
        <begin position="20"/>
        <end position="39"/>
    </location>
</feature>
<dbReference type="InterPro" id="IPR018705">
    <property type="entry name" value="DUF2134_membrane"/>
</dbReference>
<evidence type="ECO:0000256" key="1">
    <source>
        <dbReference type="SAM" id="Phobius"/>
    </source>
</evidence>
<dbReference type="Pfam" id="PF13400">
    <property type="entry name" value="Tad"/>
    <property type="match status" value="1"/>
</dbReference>
<evidence type="ECO:0000259" key="2">
    <source>
        <dbReference type="Pfam" id="PF09977"/>
    </source>
</evidence>
<organism evidence="4 5">
    <name type="scientific">Pseudomonas segetis</name>
    <dbReference type="NCBI Taxonomy" id="298908"/>
    <lineage>
        <taxon>Bacteria</taxon>
        <taxon>Pseudomonadati</taxon>
        <taxon>Pseudomonadota</taxon>
        <taxon>Gammaproteobacteria</taxon>
        <taxon>Pseudomonadales</taxon>
        <taxon>Pseudomonadaceae</taxon>
        <taxon>Pseudomonas</taxon>
    </lineage>
</organism>
<evidence type="ECO:0000313" key="5">
    <source>
        <dbReference type="Proteomes" id="UP000242915"/>
    </source>
</evidence>
<sequence>MAGRCSPQYALSYQRQRGAIGIMAALVMLMALTFLMLAIDTGRLYLEKRSLQRVADMAALEAVLRDGNCQAGAGATTAQSYAAENAQVRNGFTLDAKRTLVATCGNVDESGSRRSFLADITGSAIQVDARREVPASLILGGLFGEQVTIAAQAVAAKREPLAALTLRTTLATVDSTQSPLLNALVGGLLGGSVNLSAVGWDGLAKSQINLVDYLDQLAINQGITVGDYQSVLDENLSLGTLLDVAATTLQQAGTSADLDAAIAGLNALSAVVPAASPLLQLSDLINVQSATQKAGLDTALNLLQLVQGTIELANSKSAAIASLPITVPGLSNVTLNIKVIEPPQLSAIGNPELAKADPYGPNQIAVRSAQIRTALSIDLSGTTNALDSLLQPAGATSSVGSFLNSVLNLNLLGAVGDLVQGILCGPCASKSISAAQVLPGGRIDVMLDVAEAQARVTDYSCTSSTDKTLEVDVTTSALNLAVGQLGDDPADVRDKVFNSPNLPVAAPLALIKLGEQRVRPTSCLLTICFDPQWQTTSGSWVSDRKQAAFTVRSGLGLTLNSSVIGSGVNAPPLLYSAPSANELPNVGETPYYQSANANNNVAGSLATTLAGIDLEPYASSSPGLLDGLITTSVNLISSLLGSLEGVIQGVLAPLVDPLVDTLLNGLGIELAKADVGANLTCGSRAELLL</sequence>
<evidence type="ECO:0000259" key="3">
    <source>
        <dbReference type="Pfam" id="PF13400"/>
    </source>
</evidence>
<name>A0A239DBN0_9PSED</name>
<evidence type="ECO:0000313" key="4">
    <source>
        <dbReference type="EMBL" id="SNS29468.1"/>
    </source>
</evidence>
<feature type="domain" description="DUF2134" evidence="2">
    <location>
        <begin position="72"/>
        <end position="155"/>
    </location>
</feature>
<feature type="domain" description="Putative Flp pilus-assembly TadG-like N-terminal" evidence="3">
    <location>
        <begin position="18"/>
        <end position="62"/>
    </location>
</feature>
<dbReference type="Proteomes" id="UP000242915">
    <property type="component" value="Unassembled WGS sequence"/>
</dbReference>
<keyword evidence="5" id="KW-1185">Reference proteome</keyword>
<gene>
    <name evidence="4" type="ORF">SAMN05216255_2167</name>
</gene>
<keyword evidence="1" id="KW-0472">Membrane</keyword>
<dbReference type="Pfam" id="PF09977">
    <property type="entry name" value="Tad_C"/>
    <property type="match status" value="1"/>
</dbReference>
<reference evidence="5" key="1">
    <citation type="submission" date="2017-06" db="EMBL/GenBank/DDBJ databases">
        <authorList>
            <person name="Varghese N."/>
            <person name="Submissions S."/>
        </authorList>
    </citation>
    <scope>NUCLEOTIDE SEQUENCE [LARGE SCALE GENOMIC DNA]</scope>
    <source>
        <strain evidence="5">CIP 108523</strain>
    </source>
</reference>
<keyword evidence="1" id="KW-0812">Transmembrane</keyword>
<protein>
    <submittedName>
        <fullName evidence="4">Putative Tad-like Flp pilus-assembly</fullName>
    </submittedName>
</protein>